<keyword evidence="3" id="KW-0812">Transmembrane</keyword>
<evidence type="ECO:0000256" key="3">
    <source>
        <dbReference type="SAM" id="Phobius"/>
    </source>
</evidence>
<evidence type="ECO:0000256" key="2">
    <source>
        <dbReference type="SAM" id="MobiDB-lite"/>
    </source>
</evidence>
<dbReference type="Pfam" id="PF05057">
    <property type="entry name" value="DUF676"/>
    <property type="match status" value="2"/>
</dbReference>
<dbReference type="InterPro" id="IPR044294">
    <property type="entry name" value="Lipase-like"/>
</dbReference>
<evidence type="ECO:0000313" key="6">
    <source>
        <dbReference type="Proteomes" id="UP001176521"/>
    </source>
</evidence>
<dbReference type="InterPro" id="IPR007751">
    <property type="entry name" value="DUF676_lipase-like"/>
</dbReference>
<comment type="caution">
    <text evidence="5">The sequence shown here is derived from an EMBL/GenBank/DDBJ whole genome shotgun (WGS) entry which is preliminary data.</text>
</comment>
<organism evidence="5 6">
    <name type="scientific">Tilletia horrida</name>
    <dbReference type="NCBI Taxonomy" id="155126"/>
    <lineage>
        <taxon>Eukaryota</taxon>
        <taxon>Fungi</taxon>
        <taxon>Dikarya</taxon>
        <taxon>Basidiomycota</taxon>
        <taxon>Ustilaginomycotina</taxon>
        <taxon>Exobasidiomycetes</taxon>
        <taxon>Tilletiales</taxon>
        <taxon>Tilletiaceae</taxon>
        <taxon>Tilletia</taxon>
    </lineage>
</organism>
<sequence>MRATAVESVHLIVCVHGLWGTPEDLQYFANTLVAAGPSGSFVLSTDGDAQPPASVAVGGSAEDVAVEVEPVSDDRPTIVVRNSEANIDLTFDGVDLCGSRLAEEVVHSVYRLRTTANRDGLHRHVARVSFLGHSLGGLIARFAVGILEQKGFYTSVPPDHIPPEVEDERSRSTLAKPPQPSVFATFATPHIGMPPESRSGRPWLAKLTAATMGRTGMQLYLLDDGWHPSEQPEPSELDRPKRGVLEAMTIPGSTFMVGLNRFDRVVAYANATYDFPVAFRTASLFTSDPFISHGLSMELNPNYDGILTRYTLARAPPTLWQKTKRKLTPPALFNPKRIPAAFPLNYLLVPVMPLVFLFLPFILALIIFFFQKYANKSTARVHSLMRQGREEEEARKAVRDEQADGNGDGDGGAGREQTADGTAAPAADTLAADQAWYARRQAYYAQPASVSEAAADPSTQQLITKVDSPSTSPAELASLATSLIAASRSAAHYPLPATLPPTERQLHVAQLRMIARWTHVLGPKFERHFVKFENVLDTHPLIVVRREANAADIRGRGVLRHFVDHYILRS</sequence>
<dbReference type="Proteomes" id="UP001176521">
    <property type="component" value="Unassembled WGS sequence"/>
</dbReference>
<accession>A0AAN6G7R1</accession>
<evidence type="ECO:0000313" key="5">
    <source>
        <dbReference type="EMBL" id="KAK0525437.1"/>
    </source>
</evidence>
<keyword evidence="3" id="KW-0472">Membrane</keyword>
<evidence type="ECO:0000256" key="1">
    <source>
        <dbReference type="ARBA" id="ARBA00007920"/>
    </source>
</evidence>
<dbReference type="PANTHER" id="PTHR12482">
    <property type="entry name" value="LIPASE ROG1-RELATED-RELATED"/>
    <property type="match status" value="1"/>
</dbReference>
<comment type="similarity">
    <text evidence="1">Belongs to the putative lipase ROG1 family.</text>
</comment>
<feature type="compositionally biased region" description="Basic and acidic residues" evidence="2">
    <location>
        <begin position="387"/>
        <end position="402"/>
    </location>
</feature>
<reference evidence="5" key="1">
    <citation type="journal article" date="2023" name="PhytoFront">
        <title>Draft Genome Resources of Seven Strains of Tilletia horrida, Causal Agent of Kernel Smut of Rice.</title>
        <authorList>
            <person name="Khanal S."/>
            <person name="Antony Babu S."/>
            <person name="Zhou X.G."/>
        </authorList>
    </citation>
    <scope>NUCLEOTIDE SEQUENCE</scope>
    <source>
        <strain evidence="5">TX3</strain>
    </source>
</reference>
<evidence type="ECO:0000259" key="4">
    <source>
        <dbReference type="Pfam" id="PF05057"/>
    </source>
</evidence>
<dbReference type="Gene3D" id="3.40.50.1820">
    <property type="entry name" value="alpha/beta hydrolase"/>
    <property type="match status" value="1"/>
</dbReference>
<feature type="domain" description="DUF676" evidence="4">
    <location>
        <begin position="7"/>
        <end position="34"/>
    </location>
</feature>
<proteinExistence type="inferred from homology"/>
<name>A0AAN6G7R1_9BASI</name>
<feature type="region of interest" description="Disordered" evidence="2">
    <location>
        <begin position="386"/>
        <end position="424"/>
    </location>
</feature>
<dbReference type="PANTHER" id="PTHR12482:SF62">
    <property type="entry name" value="LIPASE ROG1-RELATED"/>
    <property type="match status" value="1"/>
</dbReference>
<feature type="domain" description="DUF676" evidence="4">
    <location>
        <begin position="75"/>
        <end position="281"/>
    </location>
</feature>
<dbReference type="EMBL" id="JAPDMQ010000398">
    <property type="protein sequence ID" value="KAK0525437.1"/>
    <property type="molecule type" value="Genomic_DNA"/>
</dbReference>
<protein>
    <recommendedName>
        <fullName evidence="4">DUF676 domain-containing protein</fullName>
    </recommendedName>
</protein>
<feature type="transmembrane region" description="Helical" evidence="3">
    <location>
        <begin position="346"/>
        <end position="370"/>
    </location>
</feature>
<dbReference type="InterPro" id="IPR029058">
    <property type="entry name" value="AB_hydrolase_fold"/>
</dbReference>
<dbReference type="AlphaFoldDB" id="A0AAN6G7R1"/>
<keyword evidence="3" id="KW-1133">Transmembrane helix</keyword>
<keyword evidence="6" id="KW-1185">Reference proteome</keyword>
<gene>
    <name evidence="5" type="ORF">OC842_005498</name>
</gene>
<dbReference type="SUPFAM" id="SSF53474">
    <property type="entry name" value="alpha/beta-Hydrolases"/>
    <property type="match status" value="1"/>
</dbReference>